<organism evidence="3 4">
    <name type="scientific">Planococcus massiliensis</name>
    <dbReference type="NCBI Taxonomy" id="1499687"/>
    <lineage>
        <taxon>Bacteria</taxon>
        <taxon>Bacillati</taxon>
        <taxon>Bacillota</taxon>
        <taxon>Bacilli</taxon>
        <taxon>Bacillales</taxon>
        <taxon>Caryophanaceae</taxon>
        <taxon>Planococcus</taxon>
    </lineage>
</organism>
<dbReference type="EMBL" id="CCXS01000001">
    <property type="protein sequence ID" value="CEG22802.1"/>
    <property type="molecule type" value="Genomic_DNA"/>
</dbReference>
<dbReference type="RefSeq" id="WP_234398949.1">
    <property type="nucleotide sequence ID" value="NZ_CCXS01000001.1"/>
</dbReference>
<accession>A0A098ELW4</accession>
<dbReference type="STRING" id="1499687.BN1080_01737"/>
<feature type="signal peptide" evidence="1">
    <location>
        <begin position="1"/>
        <end position="26"/>
    </location>
</feature>
<sequence length="324" mass="34721">MNNRNLFMAASAAVVAVAAVASPVSASSTHTFSDVGPRYDEAVSFLYEYEIINGKSATQFGTYQQLTRGDAAVILANAVGVDTESAPDAGFTDLNNRVRGAVNGLAEYGIVSGVTKTQFKPNDILTRGAMAKLLVAAFELEEFEEDTPFTDVGGVFAPYIGALYGTGITNGKTATSYGTYTNITRGDFANLLYNTISFVMESFYFPEAASAELVGSTSVKVKLTEAVPSEFRAQDVADLFYFTVQFEDGSEFEFTPTTASFSKDRLFATFNLGNLDLVGKKGQLIIDDYEKELAVPFDFSAPVEAPVEEPVEVPVEAPVAVPGE</sequence>
<protein>
    <submittedName>
        <fullName evidence="3">Endoglucanase</fullName>
    </submittedName>
</protein>
<keyword evidence="4" id="KW-1185">Reference proteome</keyword>
<dbReference type="Proteomes" id="UP000043699">
    <property type="component" value="Unassembled WGS sequence"/>
</dbReference>
<reference evidence="3 4" key="1">
    <citation type="submission" date="2014-09" db="EMBL/GenBank/DDBJ databases">
        <authorList>
            <person name="Urmite Genomes Urmite Genomes"/>
        </authorList>
    </citation>
    <scope>NUCLEOTIDE SEQUENCE [LARGE SCALE GENOMIC DNA]</scope>
    <source>
        <strain evidence="3 4">ES2</strain>
    </source>
</reference>
<evidence type="ECO:0000313" key="3">
    <source>
        <dbReference type="EMBL" id="CEG22802.1"/>
    </source>
</evidence>
<dbReference type="AlphaFoldDB" id="A0A098ELW4"/>
<keyword evidence="1" id="KW-0732">Signal</keyword>
<feature type="domain" description="SLH" evidence="2">
    <location>
        <begin position="26"/>
        <end position="84"/>
    </location>
</feature>
<evidence type="ECO:0000256" key="1">
    <source>
        <dbReference type="SAM" id="SignalP"/>
    </source>
</evidence>
<dbReference type="InterPro" id="IPR001119">
    <property type="entry name" value="SLH_dom"/>
</dbReference>
<name>A0A098ELW4_9BACL</name>
<evidence type="ECO:0000259" key="2">
    <source>
        <dbReference type="PROSITE" id="PS51272"/>
    </source>
</evidence>
<feature type="domain" description="SLH" evidence="2">
    <location>
        <begin position="85"/>
        <end position="148"/>
    </location>
</feature>
<feature type="chain" id="PRO_5001934141" evidence="1">
    <location>
        <begin position="27"/>
        <end position="324"/>
    </location>
</feature>
<proteinExistence type="predicted"/>
<evidence type="ECO:0000313" key="4">
    <source>
        <dbReference type="Proteomes" id="UP000043699"/>
    </source>
</evidence>
<dbReference type="PROSITE" id="PS51272">
    <property type="entry name" value="SLH"/>
    <property type="match status" value="2"/>
</dbReference>
<dbReference type="Pfam" id="PF00395">
    <property type="entry name" value="SLH"/>
    <property type="match status" value="3"/>
</dbReference>
<gene>
    <name evidence="3" type="ORF">BN1080_01737</name>
</gene>